<dbReference type="Proteomes" id="UP000516369">
    <property type="component" value="Chromosome"/>
</dbReference>
<evidence type="ECO:0000256" key="6">
    <source>
        <dbReference type="SAM" id="Phobius"/>
    </source>
</evidence>
<feature type="transmembrane region" description="Helical" evidence="6">
    <location>
        <begin position="385"/>
        <end position="404"/>
    </location>
</feature>
<feature type="transmembrane region" description="Helical" evidence="6">
    <location>
        <begin position="351"/>
        <end position="373"/>
    </location>
</feature>
<dbReference type="RefSeq" id="WP_190262718.1">
    <property type="nucleotide sequence ID" value="NZ_CP053923.1"/>
</dbReference>
<dbReference type="PANTHER" id="PTHR30250">
    <property type="entry name" value="PST FAMILY PREDICTED COLANIC ACID TRANSPORTER"/>
    <property type="match status" value="1"/>
</dbReference>
<reference evidence="7 8" key="1">
    <citation type="submission" date="2020-05" db="EMBL/GenBank/DDBJ databases">
        <title>Complete closed genome sequence of Defluviicoccus vanus.</title>
        <authorList>
            <person name="Bessarab I."/>
            <person name="Arumugam K."/>
            <person name="Maszenan A.M."/>
            <person name="Seviour R.J."/>
            <person name="Williams R.B."/>
        </authorList>
    </citation>
    <scope>NUCLEOTIDE SEQUENCE [LARGE SCALE GENOMIC DNA]</scope>
    <source>
        <strain evidence="7 8">Ben 114</strain>
    </source>
</reference>
<dbReference type="PANTHER" id="PTHR30250:SF11">
    <property type="entry name" value="O-ANTIGEN TRANSPORTER-RELATED"/>
    <property type="match status" value="1"/>
</dbReference>
<keyword evidence="8" id="KW-1185">Reference proteome</keyword>
<keyword evidence="2" id="KW-1003">Cell membrane</keyword>
<evidence type="ECO:0000256" key="1">
    <source>
        <dbReference type="ARBA" id="ARBA00004651"/>
    </source>
</evidence>
<sequence>MTSKLPAVLVRLLAALGVEHRYVLINGLGVILARGVGSGLILLITVLLMRTLGAENYGRFAFFLSVAFLAVLFGGMGVPVAANCLLPRYRQKGPAHRRSQFFLVGLVAVFFGSLAAGLISVTIVRLIHGGTAMIPFPLWAAAAYITATALCNFLAPACRAMDMPTTAALVDNIYPRVIILAGMGVLTAGGYQLDLDSLLILWVIGGYGAVAIAIFSLARRTELSLRIPRQLRFRQLRVWLSLSTTMMVTPMFYFVLSETDILCLGFFSTPTDVGVYNVARRLAELMQFAYVSVNTLLLPRIAAAHGERDRQRMQSIIDTMNVVVLVPAGACSIALVGFGPQVLSLFGSSFVSGYVVVLMLVVPRFIDLLLGPASEVLMMTGDQKLVARVNIVAGVANLGLNLLLVPFWGAVGAATATAVTMISWKTYLFVLCRRRTGVQTSLATRLRALFFNLSGARRAQA</sequence>
<feature type="transmembrane region" description="Helical" evidence="6">
    <location>
        <begin position="199"/>
        <end position="218"/>
    </location>
</feature>
<feature type="transmembrane region" description="Helical" evidence="6">
    <location>
        <begin position="101"/>
        <end position="124"/>
    </location>
</feature>
<evidence type="ECO:0000313" key="8">
    <source>
        <dbReference type="Proteomes" id="UP000516369"/>
    </source>
</evidence>
<evidence type="ECO:0000256" key="2">
    <source>
        <dbReference type="ARBA" id="ARBA00022475"/>
    </source>
</evidence>
<evidence type="ECO:0000256" key="4">
    <source>
        <dbReference type="ARBA" id="ARBA00022989"/>
    </source>
</evidence>
<evidence type="ECO:0000313" key="7">
    <source>
        <dbReference type="EMBL" id="QNT69212.1"/>
    </source>
</evidence>
<gene>
    <name evidence="7" type="ORF">HQ394_07550</name>
</gene>
<dbReference type="InterPro" id="IPR002797">
    <property type="entry name" value="Polysacc_synth"/>
</dbReference>
<dbReference type="EMBL" id="CP053923">
    <property type="protein sequence ID" value="QNT69212.1"/>
    <property type="molecule type" value="Genomic_DNA"/>
</dbReference>
<protein>
    <submittedName>
        <fullName evidence="7">Oligosaccharide flippase family protein</fullName>
    </submittedName>
</protein>
<dbReference type="GO" id="GO:0005886">
    <property type="term" value="C:plasma membrane"/>
    <property type="evidence" value="ECO:0007669"/>
    <property type="project" value="UniProtKB-SubCell"/>
</dbReference>
<dbReference type="Pfam" id="PF01943">
    <property type="entry name" value="Polysacc_synt"/>
    <property type="match status" value="1"/>
</dbReference>
<organism evidence="7 8">
    <name type="scientific">Defluviicoccus vanus</name>
    <dbReference type="NCBI Taxonomy" id="111831"/>
    <lineage>
        <taxon>Bacteria</taxon>
        <taxon>Pseudomonadati</taxon>
        <taxon>Pseudomonadota</taxon>
        <taxon>Alphaproteobacteria</taxon>
        <taxon>Rhodospirillales</taxon>
        <taxon>Rhodospirillaceae</taxon>
        <taxon>Defluviicoccus</taxon>
    </lineage>
</organism>
<name>A0A7H1N0H6_9PROT</name>
<comment type="subcellular location">
    <subcellularLocation>
        <location evidence="1">Cell membrane</location>
        <topology evidence="1">Multi-pass membrane protein</topology>
    </subcellularLocation>
</comment>
<keyword evidence="4 6" id="KW-1133">Transmembrane helix</keyword>
<keyword evidence="3 6" id="KW-0812">Transmembrane</keyword>
<proteinExistence type="predicted"/>
<evidence type="ECO:0000256" key="5">
    <source>
        <dbReference type="ARBA" id="ARBA00023136"/>
    </source>
</evidence>
<feature type="transmembrane region" description="Helical" evidence="6">
    <location>
        <begin position="285"/>
        <end position="303"/>
    </location>
</feature>
<feature type="transmembrane region" description="Helical" evidence="6">
    <location>
        <begin position="60"/>
        <end position="81"/>
    </location>
</feature>
<dbReference type="AlphaFoldDB" id="A0A7H1N0H6"/>
<feature type="transmembrane region" description="Helical" evidence="6">
    <location>
        <begin position="410"/>
        <end position="432"/>
    </location>
</feature>
<dbReference type="KEGG" id="dvn:HQ394_07550"/>
<keyword evidence="5 6" id="KW-0472">Membrane</keyword>
<dbReference type="InterPro" id="IPR050833">
    <property type="entry name" value="Poly_Biosynth_Transport"/>
</dbReference>
<feature type="transmembrane region" description="Helical" evidence="6">
    <location>
        <begin position="238"/>
        <end position="256"/>
    </location>
</feature>
<feature type="transmembrane region" description="Helical" evidence="6">
    <location>
        <begin position="31"/>
        <end position="48"/>
    </location>
</feature>
<feature type="transmembrane region" description="Helical" evidence="6">
    <location>
        <begin position="315"/>
        <end position="339"/>
    </location>
</feature>
<evidence type="ECO:0000256" key="3">
    <source>
        <dbReference type="ARBA" id="ARBA00022692"/>
    </source>
</evidence>
<accession>A0A7H1N0H6</accession>
<feature type="transmembrane region" description="Helical" evidence="6">
    <location>
        <begin position="136"/>
        <end position="155"/>
    </location>
</feature>